<reference evidence="2" key="1">
    <citation type="submission" date="2017-06" db="EMBL/GenBank/DDBJ databases">
        <title>Complete Genome Sequence of Mycobacterium shigaense.</title>
        <authorList>
            <person name="Fukano H."/>
            <person name="Yoshida M."/>
            <person name="Kazumi Y."/>
            <person name="Ogura Y."/>
            <person name="Mitarai S."/>
            <person name="Hayashi T."/>
            <person name="Hoshino Y."/>
        </authorList>
    </citation>
    <scope>NUCLEOTIDE SEQUENCE [LARGE SCALE GENOMIC DNA]</scope>
    <source>
        <strain evidence="2">UN-152</strain>
    </source>
</reference>
<dbReference type="AlphaFoldDB" id="A0A1Z4EMU7"/>
<dbReference type="EMBL" id="AP018164">
    <property type="protein sequence ID" value="BAX94251.1"/>
    <property type="molecule type" value="Genomic_DNA"/>
</dbReference>
<proteinExistence type="predicted"/>
<protein>
    <submittedName>
        <fullName evidence="1">Uncharacterized protein</fullName>
    </submittedName>
</protein>
<name>A0A1Z4EMU7_9MYCO</name>
<keyword evidence="2" id="KW-1185">Reference proteome</keyword>
<dbReference type="RefSeq" id="WP_096442515.1">
    <property type="nucleotide sequence ID" value="NZ_AP018164.1"/>
</dbReference>
<dbReference type="Proteomes" id="UP000217736">
    <property type="component" value="Chromosome"/>
</dbReference>
<organism evidence="1 2">
    <name type="scientific">Mycobacterium shigaense</name>
    <dbReference type="NCBI Taxonomy" id="722731"/>
    <lineage>
        <taxon>Bacteria</taxon>
        <taxon>Bacillati</taxon>
        <taxon>Actinomycetota</taxon>
        <taxon>Actinomycetes</taxon>
        <taxon>Mycobacteriales</taxon>
        <taxon>Mycobacteriaceae</taxon>
        <taxon>Mycobacterium</taxon>
        <taxon>Mycobacterium simiae complex</taxon>
    </lineage>
</organism>
<evidence type="ECO:0000313" key="2">
    <source>
        <dbReference type="Proteomes" id="UP000217736"/>
    </source>
</evidence>
<sequence length="73" mass="7635">MIDSPDDDPWNSFFEVECIGTQYADGHSGHAGVALYFCNQTTLDGPMTAGQARELAAALLDAAAEVDRCGGVA</sequence>
<dbReference type="KEGG" id="mshg:MSG_04130"/>
<gene>
    <name evidence="1" type="ORF">MSG_04130</name>
</gene>
<accession>A0A1Z4EMU7</accession>
<evidence type="ECO:0000313" key="1">
    <source>
        <dbReference type="EMBL" id="BAX94251.1"/>
    </source>
</evidence>